<dbReference type="CDD" id="cd04301">
    <property type="entry name" value="NAT_SF"/>
    <property type="match status" value="1"/>
</dbReference>
<protein>
    <submittedName>
        <fullName evidence="5">L-amino acid N-acyltransferase YncA</fullName>
    </submittedName>
</protein>
<dbReference type="EMBL" id="FQWO01000003">
    <property type="protein sequence ID" value="SHG67707.1"/>
    <property type="molecule type" value="Genomic_DNA"/>
</dbReference>
<keyword evidence="2 5" id="KW-0012">Acyltransferase</keyword>
<dbReference type="PANTHER" id="PTHR43420:SF47">
    <property type="entry name" value="N-ACETYLTRANSFERASE DOMAIN-CONTAINING PROTEIN"/>
    <property type="match status" value="1"/>
</dbReference>
<dbReference type="RefSeq" id="WP_072941665.1">
    <property type="nucleotide sequence ID" value="NZ_FQWO01000003.1"/>
</dbReference>
<dbReference type="PROSITE" id="PS51186">
    <property type="entry name" value="GNAT"/>
    <property type="match status" value="1"/>
</dbReference>
<dbReference type="AlphaFoldDB" id="A0A1M5LRI5"/>
<evidence type="ECO:0000313" key="6">
    <source>
        <dbReference type="Proteomes" id="UP000184384"/>
    </source>
</evidence>
<reference evidence="4 7" key="3">
    <citation type="submission" date="2018-03" db="EMBL/GenBank/DDBJ databases">
        <title>Genomic Encyclopedia of Archaeal and Bacterial Type Strains, Phase II (KMG-II): from individual species to whole genera.</title>
        <authorList>
            <person name="Goeker M."/>
        </authorList>
    </citation>
    <scope>NUCLEOTIDE SEQUENCE [LARGE SCALE GENOMIC DNA]</scope>
    <source>
        <strain evidence="4 7">DSM 17797</strain>
    </source>
</reference>
<gene>
    <name evidence="4" type="ORF">BC624_104193</name>
    <name evidence="5" type="ORF">SAMN05443373_103193</name>
</gene>
<sequence>MNYHFRKAELSDISPIWEILQQAIQRRKEDGSNQWQDGYPNPEVVQKDIEKGEGFVLTDGETIIGYSAVLINDEPVYAKIEGNWLTNDDFVVMHRVAVSENYLGKGLAKLMLKYIEDFALSNNIYSVKADTNFDNIAMMKIFEKLGYSYCGEVYFRGSPRKAYEKVLAKQDQLKL</sequence>
<evidence type="ECO:0000313" key="7">
    <source>
        <dbReference type="Proteomes" id="UP000237771"/>
    </source>
</evidence>
<evidence type="ECO:0000256" key="1">
    <source>
        <dbReference type="ARBA" id="ARBA00022679"/>
    </source>
</evidence>
<dbReference type="EMBL" id="PVUB01000004">
    <property type="protein sequence ID" value="PRZ24078.1"/>
    <property type="molecule type" value="Genomic_DNA"/>
</dbReference>
<evidence type="ECO:0000313" key="4">
    <source>
        <dbReference type="EMBL" id="PRZ24078.1"/>
    </source>
</evidence>
<feature type="domain" description="N-acetyltransferase" evidence="3">
    <location>
        <begin position="3"/>
        <end position="170"/>
    </location>
</feature>
<dbReference type="Pfam" id="PF00583">
    <property type="entry name" value="Acetyltransf_1"/>
    <property type="match status" value="1"/>
</dbReference>
<dbReference type="InterPro" id="IPR000182">
    <property type="entry name" value="GNAT_dom"/>
</dbReference>
<reference evidence="6" key="2">
    <citation type="submission" date="2016-11" db="EMBL/GenBank/DDBJ databases">
        <authorList>
            <person name="Varghese N."/>
            <person name="Submissions S."/>
        </authorList>
    </citation>
    <scope>NUCLEOTIDE SEQUENCE [LARGE SCALE GENOMIC DNA]</scope>
    <source>
        <strain evidence="6">DSM 19729</strain>
    </source>
</reference>
<dbReference type="InterPro" id="IPR016181">
    <property type="entry name" value="Acyl_CoA_acyltransferase"/>
</dbReference>
<dbReference type="PANTHER" id="PTHR43420">
    <property type="entry name" value="ACETYLTRANSFERASE"/>
    <property type="match status" value="1"/>
</dbReference>
<dbReference type="Proteomes" id="UP000184384">
    <property type="component" value="Unassembled WGS sequence"/>
</dbReference>
<reference evidence="5" key="1">
    <citation type="submission" date="2016-11" db="EMBL/GenBank/DDBJ databases">
        <authorList>
            <person name="Jaros S."/>
            <person name="Januszkiewicz K."/>
            <person name="Wedrychowicz H."/>
        </authorList>
    </citation>
    <scope>NUCLEOTIDE SEQUENCE [LARGE SCALE GENOMIC DNA]</scope>
    <source>
        <strain evidence="5">DSM 19729</strain>
    </source>
</reference>
<proteinExistence type="predicted"/>
<evidence type="ECO:0000256" key="2">
    <source>
        <dbReference type="ARBA" id="ARBA00023315"/>
    </source>
</evidence>
<dbReference type="OrthoDB" id="9796381at2"/>
<dbReference type="GO" id="GO:0016747">
    <property type="term" value="F:acyltransferase activity, transferring groups other than amino-acyl groups"/>
    <property type="evidence" value="ECO:0007669"/>
    <property type="project" value="InterPro"/>
</dbReference>
<accession>A0A1M5LRI5</accession>
<organism evidence="5 6">
    <name type="scientific">Flavobacterium granuli</name>
    <dbReference type="NCBI Taxonomy" id="280093"/>
    <lineage>
        <taxon>Bacteria</taxon>
        <taxon>Pseudomonadati</taxon>
        <taxon>Bacteroidota</taxon>
        <taxon>Flavobacteriia</taxon>
        <taxon>Flavobacteriales</taxon>
        <taxon>Flavobacteriaceae</taxon>
        <taxon>Flavobacterium</taxon>
    </lineage>
</organism>
<keyword evidence="1 5" id="KW-0808">Transferase</keyword>
<dbReference type="Proteomes" id="UP000237771">
    <property type="component" value="Unassembled WGS sequence"/>
</dbReference>
<dbReference type="Gene3D" id="3.40.630.30">
    <property type="match status" value="1"/>
</dbReference>
<keyword evidence="7" id="KW-1185">Reference proteome</keyword>
<evidence type="ECO:0000313" key="5">
    <source>
        <dbReference type="EMBL" id="SHG67707.1"/>
    </source>
</evidence>
<dbReference type="SUPFAM" id="SSF55729">
    <property type="entry name" value="Acyl-CoA N-acyltransferases (Nat)"/>
    <property type="match status" value="1"/>
</dbReference>
<name>A0A1M5LRI5_9FLAO</name>
<evidence type="ECO:0000259" key="3">
    <source>
        <dbReference type="PROSITE" id="PS51186"/>
    </source>
</evidence>
<dbReference type="InterPro" id="IPR050680">
    <property type="entry name" value="YpeA/RimI_acetyltransf"/>
</dbReference>